<dbReference type="RefSeq" id="WP_183993983.1">
    <property type="nucleotide sequence ID" value="NZ_JACIEH010000001.1"/>
</dbReference>
<protein>
    <recommendedName>
        <fullName evidence="3">Methyltransferase domain-containing protein</fullName>
    </recommendedName>
</protein>
<accession>A0A7W6JNU4</accession>
<keyword evidence="2" id="KW-1185">Reference proteome</keyword>
<dbReference type="SUPFAM" id="SSF53335">
    <property type="entry name" value="S-adenosyl-L-methionine-dependent methyltransferases"/>
    <property type="match status" value="1"/>
</dbReference>
<dbReference type="AlphaFoldDB" id="A0A7W6JNU4"/>
<evidence type="ECO:0000313" key="1">
    <source>
        <dbReference type="EMBL" id="MBB4096813.1"/>
    </source>
</evidence>
<evidence type="ECO:0008006" key="3">
    <source>
        <dbReference type="Google" id="ProtNLM"/>
    </source>
</evidence>
<proteinExistence type="predicted"/>
<dbReference type="Proteomes" id="UP000557392">
    <property type="component" value="Unassembled WGS sequence"/>
</dbReference>
<comment type="caution">
    <text evidence="1">The sequence shown here is derived from an EMBL/GenBank/DDBJ whole genome shotgun (WGS) entry which is preliminary data.</text>
</comment>
<organism evidence="1 2">
    <name type="scientific">Sphingomonas kyeonggiensis</name>
    <dbReference type="NCBI Taxonomy" id="1268553"/>
    <lineage>
        <taxon>Bacteria</taxon>
        <taxon>Pseudomonadati</taxon>
        <taxon>Pseudomonadota</taxon>
        <taxon>Alphaproteobacteria</taxon>
        <taxon>Sphingomonadales</taxon>
        <taxon>Sphingomonadaceae</taxon>
        <taxon>Sphingomonas</taxon>
    </lineage>
</organism>
<dbReference type="Gene3D" id="3.40.50.150">
    <property type="entry name" value="Vaccinia Virus protein VP39"/>
    <property type="match status" value="1"/>
</dbReference>
<dbReference type="EMBL" id="JACIEH010000001">
    <property type="protein sequence ID" value="MBB4096813.1"/>
    <property type="molecule type" value="Genomic_DNA"/>
</dbReference>
<dbReference type="InterPro" id="IPR029063">
    <property type="entry name" value="SAM-dependent_MTases_sf"/>
</dbReference>
<reference evidence="1 2" key="1">
    <citation type="submission" date="2020-08" db="EMBL/GenBank/DDBJ databases">
        <title>Genomic Encyclopedia of Type Strains, Phase IV (KMG-IV): sequencing the most valuable type-strain genomes for metagenomic binning, comparative biology and taxonomic classification.</title>
        <authorList>
            <person name="Goeker M."/>
        </authorList>
    </citation>
    <scope>NUCLEOTIDE SEQUENCE [LARGE SCALE GENOMIC DNA]</scope>
    <source>
        <strain evidence="1 2">DSM 101806</strain>
    </source>
</reference>
<evidence type="ECO:0000313" key="2">
    <source>
        <dbReference type="Proteomes" id="UP000557392"/>
    </source>
</evidence>
<gene>
    <name evidence="1" type="ORF">GGR46_000346</name>
</gene>
<sequence>MLTEATHRRLAFASARTREIWEPRLESLSVAAVATELHLVTTGALDASLVWCPYDSLAAFVEQLKASHLEWKAGQPVLRAIERADPEAAALDLLTQISYPLMVSLPGGDAASVSIDTNDPTDTARMFGYPACCAAAWAGKLAAGTADPLASLLSESSWAGKPLTAGVMLGALGLGPVRHLPCNPDCAPSGNMARIFLEAMASIGFTAEAGWLAQMVEWRVRASLVGGIAEVETGAFRFTWQSGDASTAAPSVTSGNGTPEAAPSGLSSIFAKPSVPARKPVAPAAAVSAPAGEDFARAGFANTFAHRSRWSTVVWEQSKLLRKARTIVHPACGGGLLLELLLQSHPSLRVCGIEADVTLAARARARLREDRSMIVEADWMLELERRDAEQASFDLAFVDPEPLLDLSGDRRGVIVAGLAKLARSTVFIATDRALGRFGTLEAMVSTLGGVPVAGRARYISCLFAGPVPAVMIA</sequence>
<name>A0A7W6JNU4_9SPHN</name>